<name>A0A286DHV0_9ACTN</name>
<dbReference type="AlphaFoldDB" id="A0A286DHV0"/>
<dbReference type="Proteomes" id="UP000219072">
    <property type="component" value="Unassembled WGS sequence"/>
</dbReference>
<reference evidence="2 3" key="1">
    <citation type="submission" date="2017-09" db="EMBL/GenBank/DDBJ databases">
        <authorList>
            <person name="Ehlers B."/>
            <person name="Leendertz F.H."/>
        </authorList>
    </citation>
    <scope>NUCLEOTIDE SEQUENCE [LARGE SCALE GENOMIC DNA]</scope>
    <source>
        <strain evidence="2 3">CGMCC 4.7095</strain>
    </source>
</reference>
<accession>A0A286DHV0</accession>
<evidence type="ECO:0000256" key="1">
    <source>
        <dbReference type="SAM" id="MobiDB-lite"/>
    </source>
</evidence>
<sequence>MTVEQEVPAGQRGTTRIADRVVAKLATQAAREALRAGRADPPAPRGRHGGPHATAVVRRPPGADGTGGLASVRVSVELGYPSDIGAQCGSVRHHVTRRVGELAGMELQEVAVAVERLHSSELDGAASGKLL</sequence>
<proteinExistence type="predicted"/>
<evidence type="ECO:0008006" key="4">
    <source>
        <dbReference type="Google" id="ProtNLM"/>
    </source>
</evidence>
<organism evidence="2 3">
    <name type="scientific">Streptomyces zhaozhouensis</name>
    <dbReference type="NCBI Taxonomy" id="1300267"/>
    <lineage>
        <taxon>Bacteria</taxon>
        <taxon>Bacillati</taxon>
        <taxon>Actinomycetota</taxon>
        <taxon>Actinomycetes</taxon>
        <taxon>Kitasatosporales</taxon>
        <taxon>Streptomycetaceae</taxon>
        <taxon>Streptomyces</taxon>
    </lineage>
</organism>
<protein>
    <recommendedName>
        <fullName evidence="4">Asp23 family, cell envelope-related function</fullName>
    </recommendedName>
</protein>
<keyword evidence="3" id="KW-1185">Reference proteome</keyword>
<dbReference type="OrthoDB" id="4350674at2"/>
<dbReference type="EMBL" id="OCNE01000001">
    <property type="protein sequence ID" value="SOD58210.1"/>
    <property type="molecule type" value="Genomic_DNA"/>
</dbReference>
<gene>
    <name evidence="2" type="ORF">SAMN06297387_10136</name>
</gene>
<feature type="region of interest" description="Disordered" evidence="1">
    <location>
        <begin position="32"/>
        <end position="67"/>
    </location>
</feature>
<evidence type="ECO:0000313" key="3">
    <source>
        <dbReference type="Proteomes" id="UP000219072"/>
    </source>
</evidence>
<dbReference type="RefSeq" id="WP_097228832.1">
    <property type="nucleotide sequence ID" value="NZ_OCNE01000001.1"/>
</dbReference>
<evidence type="ECO:0000313" key="2">
    <source>
        <dbReference type="EMBL" id="SOD58210.1"/>
    </source>
</evidence>